<evidence type="ECO:0000256" key="10">
    <source>
        <dbReference type="ARBA" id="ARBA00022840"/>
    </source>
</evidence>
<dbReference type="GO" id="GO:0005886">
    <property type="term" value="C:plasma membrane"/>
    <property type="evidence" value="ECO:0007669"/>
    <property type="project" value="UniProtKB-SubCell"/>
</dbReference>
<dbReference type="SUPFAM" id="SSF47384">
    <property type="entry name" value="Homodimeric domain of signal transducing histidine kinase"/>
    <property type="match status" value="1"/>
</dbReference>
<keyword evidence="10" id="KW-0067">ATP-binding</keyword>
<evidence type="ECO:0000313" key="18">
    <source>
        <dbReference type="Proteomes" id="UP000305675"/>
    </source>
</evidence>
<dbReference type="OrthoDB" id="9121563at2"/>
<evidence type="ECO:0000256" key="8">
    <source>
        <dbReference type="ARBA" id="ARBA00022741"/>
    </source>
</evidence>
<protein>
    <recommendedName>
        <fullName evidence="3">histidine kinase</fullName>
        <ecNumber evidence="3">2.7.13.3</ecNumber>
    </recommendedName>
</protein>
<feature type="region of interest" description="Disordered" evidence="14">
    <location>
        <begin position="412"/>
        <end position="433"/>
    </location>
</feature>
<sequence length="433" mass="49481">MKVKSLYHQVLLGCSIYLSLICLAWSLALAIIDQNSEDRVFERQLRLTRDDYQRALETDPHAKLPDSPFIRMVDISFLPDEAQQHLFHWQQGVIYEYAEEQLHLTLVKGKPGQVMILDGTHIKEPETAEMQKWFLRLLAISLVCSLPVVGFGIWFARKTIEPLQRLSQNVANIEMQSLPKEDWQKIQPEKYEHQELRQLAFSLRQTLKRLSEYIAREQAFTQTVSHELRTPVTVIQGALDILQHRHTDDKDKRVLSRIERANQRMLDTIEMFLGLARERSPLAEDKVNLNALIDALIEQQRHASNLSTDYLYQSDDDVTLEVDAMALSTVITNVLRNGSQHSPQGSAITLHLTQNQLTVTNAVKSATAVKLTNEPVSYGLGLAIVDRLCSIHHWQFSLVLKQEVAIATVEWKTSGKKNGDDPQDSSPKHKQRS</sequence>
<evidence type="ECO:0000256" key="15">
    <source>
        <dbReference type="SAM" id="Phobius"/>
    </source>
</evidence>
<dbReference type="AlphaFoldDB" id="A0A4V5NZL9"/>
<dbReference type="EMBL" id="SWCJ01000003">
    <property type="protein sequence ID" value="TKB56644.1"/>
    <property type="molecule type" value="Genomic_DNA"/>
</dbReference>
<keyword evidence="8" id="KW-0547">Nucleotide-binding</keyword>
<dbReference type="Proteomes" id="UP000305675">
    <property type="component" value="Unassembled WGS sequence"/>
</dbReference>
<dbReference type="EC" id="2.7.13.3" evidence="3"/>
<dbReference type="Gene3D" id="1.10.287.130">
    <property type="match status" value="1"/>
</dbReference>
<dbReference type="InterPro" id="IPR036890">
    <property type="entry name" value="HATPase_C_sf"/>
</dbReference>
<dbReference type="PANTHER" id="PTHR45528:SF1">
    <property type="entry name" value="SENSOR HISTIDINE KINASE CPXA"/>
    <property type="match status" value="1"/>
</dbReference>
<dbReference type="RefSeq" id="WP_136862448.1">
    <property type="nucleotide sequence ID" value="NZ_SWCJ01000003.1"/>
</dbReference>
<keyword evidence="9 17" id="KW-0418">Kinase</keyword>
<name>A0A4V5NZL9_9GAMM</name>
<feature type="transmembrane region" description="Helical" evidence="15">
    <location>
        <begin position="133"/>
        <end position="156"/>
    </location>
</feature>
<evidence type="ECO:0000256" key="6">
    <source>
        <dbReference type="ARBA" id="ARBA00022679"/>
    </source>
</evidence>
<dbReference type="CDD" id="cd00082">
    <property type="entry name" value="HisKA"/>
    <property type="match status" value="1"/>
</dbReference>
<comment type="catalytic activity">
    <reaction evidence="1">
        <text>ATP + protein L-histidine = ADP + protein N-phospho-L-histidine.</text>
        <dbReference type="EC" id="2.7.13.3"/>
    </reaction>
</comment>
<evidence type="ECO:0000256" key="9">
    <source>
        <dbReference type="ARBA" id="ARBA00022777"/>
    </source>
</evidence>
<proteinExistence type="predicted"/>
<keyword evidence="13 15" id="KW-0472">Membrane</keyword>
<reference evidence="17 18" key="1">
    <citation type="submission" date="2019-04" db="EMBL/GenBank/DDBJ databases">
        <authorList>
            <person name="Hwang J.C."/>
        </authorList>
    </citation>
    <scope>NUCLEOTIDE SEQUENCE [LARGE SCALE GENOMIC DNA]</scope>
    <source>
        <strain evidence="17 18">IMCC35002</strain>
    </source>
</reference>
<feature type="domain" description="Histidine kinase" evidence="16">
    <location>
        <begin position="223"/>
        <end position="392"/>
    </location>
</feature>
<evidence type="ECO:0000256" key="1">
    <source>
        <dbReference type="ARBA" id="ARBA00000085"/>
    </source>
</evidence>
<evidence type="ECO:0000256" key="3">
    <source>
        <dbReference type="ARBA" id="ARBA00012438"/>
    </source>
</evidence>
<keyword evidence="11 15" id="KW-1133">Transmembrane helix</keyword>
<evidence type="ECO:0000256" key="4">
    <source>
        <dbReference type="ARBA" id="ARBA00022475"/>
    </source>
</evidence>
<evidence type="ECO:0000256" key="2">
    <source>
        <dbReference type="ARBA" id="ARBA00004651"/>
    </source>
</evidence>
<keyword evidence="4" id="KW-1003">Cell membrane</keyword>
<accession>A0A4V5NZL9</accession>
<evidence type="ECO:0000256" key="12">
    <source>
        <dbReference type="ARBA" id="ARBA00023012"/>
    </source>
</evidence>
<dbReference type="SUPFAM" id="SSF55874">
    <property type="entry name" value="ATPase domain of HSP90 chaperone/DNA topoisomerase II/histidine kinase"/>
    <property type="match status" value="1"/>
</dbReference>
<keyword evidence="12" id="KW-0902">Two-component regulatory system</keyword>
<gene>
    <name evidence="17" type="ORF">FCL42_05790</name>
</gene>
<keyword evidence="7 15" id="KW-0812">Transmembrane</keyword>
<dbReference type="Pfam" id="PF00512">
    <property type="entry name" value="HisKA"/>
    <property type="match status" value="1"/>
</dbReference>
<keyword evidence="6" id="KW-0808">Transferase</keyword>
<feature type="transmembrane region" description="Helical" evidence="15">
    <location>
        <begin position="6"/>
        <end position="32"/>
    </location>
</feature>
<dbReference type="Gene3D" id="6.10.340.10">
    <property type="match status" value="1"/>
</dbReference>
<evidence type="ECO:0000313" key="17">
    <source>
        <dbReference type="EMBL" id="TKB56644.1"/>
    </source>
</evidence>
<evidence type="ECO:0000256" key="13">
    <source>
        <dbReference type="ARBA" id="ARBA00023136"/>
    </source>
</evidence>
<dbReference type="PROSITE" id="PS50109">
    <property type="entry name" value="HIS_KIN"/>
    <property type="match status" value="1"/>
</dbReference>
<evidence type="ECO:0000256" key="14">
    <source>
        <dbReference type="SAM" id="MobiDB-lite"/>
    </source>
</evidence>
<keyword evidence="5" id="KW-0597">Phosphoprotein</keyword>
<evidence type="ECO:0000256" key="5">
    <source>
        <dbReference type="ARBA" id="ARBA00022553"/>
    </source>
</evidence>
<evidence type="ECO:0000256" key="11">
    <source>
        <dbReference type="ARBA" id="ARBA00022989"/>
    </source>
</evidence>
<dbReference type="InterPro" id="IPR036097">
    <property type="entry name" value="HisK_dim/P_sf"/>
</dbReference>
<dbReference type="SMART" id="SM00388">
    <property type="entry name" value="HisKA"/>
    <property type="match status" value="1"/>
</dbReference>
<evidence type="ECO:0000259" key="16">
    <source>
        <dbReference type="PROSITE" id="PS50109"/>
    </source>
</evidence>
<comment type="caution">
    <text evidence="17">The sequence shown here is derived from an EMBL/GenBank/DDBJ whole genome shotgun (WGS) entry which is preliminary data.</text>
</comment>
<dbReference type="GO" id="GO:0000155">
    <property type="term" value="F:phosphorelay sensor kinase activity"/>
    <property type="evidence" value="ECO:0007669"/>
    <property type="project" value="InterPro"/>
</dbReference>
<dbReference type="InterPro" id="IPR005467">
    <property type="entry name" value="His_kinase_dom"/>
</dbReference>
<organism evidence="17 18">
    <name type="scientific">Ferrimonas aestuarii</name>
    <dbReference type="NCBI Taxonomy" id="2569539"/>
    <lineage>
        <taxon>Bacteria</taxon>
        <taxon>Pseudomonadati</taxon>
        <taxon>Pseudomonadota</taxon>
        <taxon>Gammaproteobacteria</taxon>
        <taxon>Alteromonadales</taxon>
        <taxon>Ferrimonadaceae</taxon>
        <taxon>Ferrimonas</taxon>
    </lineage>
</organism>
<dbReference type="PANTHER" id="PTHR45528">
    <property type="entry name" value="SENSOR HISTIDINE KINASE CPXA"/>
    <property type="match status" value="1"/>
</dbReference>
<comment type="subcellular location">
    <subcellularLocation>
        <location evidence="2">Cell membrane</location>
        <topology evidence="2">Multi-pass membrane protein</topology>
    </subcellularLocation>
</comment>
<evidence type="ECO:0000256" key="7">
    <source>
        <dbReference type="ARBA" id="ARBA00022692"/>
    </source>
</evidence>
<dbReference type="InterPro" id="IPR003661">
    <property type="entry name" value="HisK_dim/P_dom"/>
</dbReference>
<keyword evidence="18" id="KW-1185">Reference proteome</keyword>
<dbReference type="GO" id="GO:0005524">
    <property type="term" value="F:ATP binding"/>
    <property type="evidence" value="ECO:0007669"/>
    <property type="project" value="UniProtKB-KW"/>
</dbReference>
<dbReference type="Gene3D" id="3.30.565.10">
    <property type="entry name" value="Histidine kinase-like ATPase, C-terminal domain"/>
    <property type="match status" value="1"/>
</dbReference>
<dbReference type="InterPro" id="IPR050398">
    <property type="entry name" value="HssS/ArlS-like"/>
</dbReference>